<proteinExistence type="predicted"/>
<dbReference type="EMBL" id="CM024801">
    <property type="protein sequence ID" value="KAG8012217.1"/>
    <property type="molecule type" value="Genomic_DNA"/>
</dbReference>
<keyword evidence="2" id="KW-1185">Reference proteome</keyword>
<dbReference type="Proteomes" id="UP000805704">
    <property type="component" value="Chromosome 13"/>
</dbReference>
<accession>A0ACB7FCI6</accession>
<sequence length="1700" mass="195300">FNFFTTGDEDEVSTCQEEHERERHRGKRRGGDRERKKRRNRRKGASREGERDEESQDRPEKRERGRRRRAKSDQEGRERSEEVVEEEEGKIKSYKAAKTKKNIKNEMRRKMEQEEQEEEEEEEEEEERNTKRKKKHGSAKKEEKERRGKMKRRKQKKVAETSSEQEMSEEDDNEEEDNDEEEDDSEGEDEEEKEVRPETLTPEELEELKEAVDERKKLIQGLRGKPWSMKKKLVTLRESQEFVEKYEGALGKGKGRKLYAYKVMMTKKWMKFQRDFENFKTACIPWEMKIKEIESHFGSSVASYFIFLRWMYGINMILFGLTFGLVMVPEALMGRPYGSMPRKTVPRAEEGSAMDFAILWDFGGYAQYSVLFYGYYNNQRAIGWLKFRMPLSYFLVGVGTVAYSYMVVIRTMARNANESGVGDDNSFNFSWKMFTSWDYLIGNPETADNKFASITTSFKEAILEEQESRKDDNIHLTRFLRVLANFLVLCCLAGSGYLIYFVVRRSQKFALDGLENHTWWERNEVNMVMSLLGMFCPMLFDVISALENYHPRVALQWQLGRIFALFLGNLYTFIIALMDEINLKREEEKIIKFNITMWEASLYNGTLSENSTGPPVTIQPADVPRGPCWETMVGQEFVRLIISDTMTTYITLLIGDFLRAVLVRFLNYCWCWDLEAGFPSYSEFDVSGNVLGLIFNQGMIWMGAFYAPCLPALNVLRLHVSMYLQCWAVMCCNVPQERVFKASGSNNFYMAMLLVILFLSTLPAIYTIVTIPPSFDCGPFSGKKRMFDVIQETLESDFPAWFSKVFSYASNPGLVLPFILLMVLAIYYLQSTSKSYKEANVELKKKLQTQNEENKKKNKRAALKAQMDLEEARKAATQTAEQQKNNNASLQDHEDEEESQSSGERMYHVGMDVDAVDSGSEDEARRRTRNRRAKQQQRKAKRVSSEEDEEDEDEAPRKRQKKKARRRDSDEDDEEDSRSVKSKSSKGKKKAAKEESDEESEDDRQKKKKRGSKQDKEEENKEKKGNVKGKGGEKDKNKKNGKFSSSSSSESDEESLSEGEMEALKEEVEEKKKVIATLRNQPWRMKRRLVVLKEAQEFIEKFEGALGKGKGRKLYAFKVMMTKILMGLPYGSIPRKTVPREEQDTAMDYSVLFDFGGYCKYSFLFYGMARNSNEGGDGAEEGEFTFSWKMFTSWDYLIGNPETADNKYASITTSFKESIVDEQENQKDENIHLRRFLRVLANFLIVTCLGGSGYLIYFVVEFVMSLLGLVCPPLFETIAELEDYHPRIALKWQLGRIFALFLGNLYTFLFALFDEVTAKLESEKSIKNATEWALNQYYANYSSFYNTTDVPPPAVHPADVIRGPCWETAVGIEFVKLIVSDIQVTYLTILIGDFARAVIVRFLNYCWCWDLEAGFPSYGEFDISGNVLGLIFNQGMIWMGAFYAPGLVGLNVLRLLSSMYYQCWAVMCCNVPHARVFKASRSNNFYMGLLLLVLFLSLLPVVYTIMTLSPSFDCGPFSGQEKMYDVIMTTIEQDLPAFIGNIFTYATNPGLILPAILLMVLAIYYLNAVSKGYQQANLDLKRKMQMARDEEKNRRNNKDSTNQVMKDLEDLLPNKSLIPPPTEEEPPPPDVVIEKGSKSPKTKQRAAGKGVNLQKEVSLAAPNPRAPVTRAPGPRGPPANARGPQPGPGRGRGRGGPPRQ</sequence>
<organism evidence="1 2">
    <name type="scientific">Nibea albiflora</name>
    <name type="common">Yellow drum</name>
    <name type="synonym">Corvina albiflora</name>
    <dbReference type="NCBI Taxonomy" id="240163"/>
    <lineage>
        <taxon>Eukaryota</taxon>
        <taxon>Metazoa</taxon>
        <taxon>Chordata</taxon>
        <taxon>Craniata</taxon>
        <taxon>Vertebrata</taxon>
        <taxon>Euteleostomi</taxon>
        <taxon>Actinopterygii</taxon>
        <taxon>Neopterygii</taxon>
        <taxon>Teleostei</taxon>
        <taxon>Neoteleostei</taxon>
        <taxon>Acanthomorphata</taxon>
        <taxon>Eupercaria</taxon>
        <taxon>Sciaenidae</taxon>
        <taxon>Nibea</taxon>
    </lineage>
</organism>
<reference evidence="1" key="1">
    <citation type="submission" date="2020-04" db="EMBL/GenBank/DDBJ databases">
        <title>A chromosome-scale assembly and high-density genetic map of the yellow drum (Nibea albiflora) genome.</title>
        <authorList>
            <person name="Xu D."/>
            <person name="Zhang W."/>
            <person name="Chen R."/>
            <person name="Tan P."/>
            <person name="Wang L."/>
            <person name="Song H."/>
            <person name="Tian L."/>
            <person name="Zhu Q."/>
            <person name="Wang B."/>
        </authorList>
    </citation>
    <scope>NUCLEOTIDE SEQUENCE</scope>
    <source>
        <strain evidence="1">ZJHYS-2018</strain>
    </source>
</reference>
<gene>
    <name evidence="1" type="primary">TMC2</name>
    <name evidence="1" type="ORF">GBF38_004725</name>
</gene>
<evidence type="ECO:0000313" key="1">
    <source>
        <dbReference type="EMBL" id="KAG8012217.1"/>
    </source>
</evidence>
<protein>
    <submittedName>
        <fullName evidence="1">Transmembrane channel-like protein 2</fullName>
    </submittedName>
</protein>
<feature type="non-terminal residue" evidence="1">
    <location>
        <position position="1"/>
    </location>
</feature>
<name>A0ACB7FCI6_NIBAL</name>
<comment type="caution">
    <text evidence="1">The sequence shown here is derived from an EMBL/GenBank/DDBJ whole genome shotgun (WGS) entry which is preliminary data.</text>
</comment>
<evidence type="ECO:0000313" key="2">
    <source>
        <dbReference type="Proteomes" id="UP000805704"/>
    </source>
</evidence>